<dbReference type="EMBL" id="AP014960">
    <property type="protein sequence ID" value="BAS89409.1"/>
    <property type="molecule type" value="Genomic_DNA"/>
</dbReference>
<keyword evidence="2" id="KW-1185">Reference proteome</keyword>
<reference evidence="1 2" key="2">
    <citation type="journal article" date="2013" name="Plant Cell Physiol.">
        <title>Rice Annotation Project Database (RAP-DB): an integrative and interactive database for rice genomics.</title>
        <authorList>
            <person name="Sakai H."/>
            <person name="Lee S.S."/>
            <person name="Tanaka T."/>
            <person name="Numa H."/>
            <person name="Kim J."/>
            <person name="Kawahara Y."/>
            <person name="Wakimoto H."/>
            <person name="Yang C.C."/>
            <person name="Iwamoto M."/>
            <person name="Abe T."/>
            <person name="Yamada Y."/>
            <person name="Muto A."/>
            <person name="Inokuchi H."/>
            <person name="Ikemura T."/>
            <person name="Matsumoto T."/>
            <person name="Sasaki T."/>
            <person name="Itoh T."/>
        </authorList>
    </citation>
    <scope>NUCLEOTIDE SEQUENCE [LARGE SCALE GENOMIC DNA]</scope>
    <source>
        <strain evidence="2">cv. Nipponbare</strain>
    </source>
</reference>
<dbReference type="InParanoid" id="A0A0N7KJ47"/>
<dbReference type="Proteomes" id="UP000059680">
    <property type="component" value="Chromosome 4"/>
</dbReference>
<organism evidence="1 2">
    <name type="scientific">Oryza sativa subsp. japonica</name>
    <name type="common">Rice</name>
    <dbReference type="NCBI Taxonomy" id="39947"/>
    <lineage>
        <taxon>Eukaryota</taxon>
        <taxon>Viridiplantae</taxon>
        <taxon>Streptophyta</taxon>
        <taxon>Embryophyta</taxon>
        <taxon>Tracheophyta</taxon>
        <taxon>Spermatophyta</taxon>
        <taxon>Magnoliopsida</taxon>
        <taxon>Liliopsida</taxon>
        <taxon>Poales</taxon>
        <taxon>Poaceae</taxon>
        <taxon>BOP clade</taxon>
        <taxon>Oryzoideae</taxon>
        <taxon>Oryzeae</taxon>
        <taxon>Oryzinae</taxon>
        <taxon>Oryza</taxon>
        <taxon>Oryza sativa</taxon>
    </lineage>
</organism>
<proteinExistence type="predicted"/>
<reference evidence="2" key="1">
    <citation type="journal article" date="2005" name="Nature">
        <title>The map-based sequence of the rice genome.</title>
        <authorList>
            <consortium name="International rice genome sequencing project (IRGSP)"/>
            <person name="Matsumoto T."/>
            <person name="Wu J."/>
            <person name="Kanamori H."/>
            <person name="Katayose Y."/>
            <person name="Fujisawa M."/>
            <person name="Namiki N."/>
            <person name="Mizuno H."/>
            <person name="Yamamoto K."/>
            <person name="Antonio B.A."/>
            <person name="Baba T."/>
            <person name="Sakata K."/>
            <person name="Nagamura Y."/>
            <person name="Aoki H."/>
            <person name="Arikawa K."/>
            <person name="Arita K."/>
            <person name="Bito T."/>
            <person name="Chiden Y."/>
            <person name="Fujitsuka N."/>
            <person name="Fukunaka R."/>
            <person name="Hamada M."/>
            <person name="Harada C."/>
            <person name="Hayashi A."/>
            <person name="Hijishita S."/>
            <person name="Honda M."/>
            <person name="Hosokawa S."/>
            <person name="Ichikawa Y."/>
            <person name="Idonuma A."/>
            <person name="Iijima M."/>
            <person name="Ikeda M."/>
            <person name="Ikeno M."/>
            <person name="Ito K."/>
            <person name="Ito S."/>
            <person name="Ito T."/>
            <person name="Ito Y."/>
            <person name="Ito Y."/>
            <person name="Iwabuchi A."/>
            <person name="Kamiya K."/>
            <person name="Karasawa W."/>
            <person name="Kurita K."/>
            <person name="Katagiri S."/>
            <person name="Kikuta A."/>
            <person name="Kobayashi H."/>
            <person name="Kobayashi N."/>
            <person name="Machita K."/>
            <person name="Maehara T."/>
            <person name="Masukawa M."/>
            <person name="Mizubayashi T."/>
            <person name="Mukai Y."/>
            <person name="Nagasaki H."/>
            <person name="Nagata Y."/>
            <person name="Naito S."/>
            <person name="Nakashima M."/>
            <person name="Nakama Y."/>
            <person name="Nakamichi Y."/>
            <person name="Nakamura M."/>
            <person name="Meguro A."/>
            <person name="Negishi M."/>
            <person name="Ohta I."/>
            <person name="Ohta T."/>
            <person name="Okamoto M."/>
            <person name="Ono N."/>
            <person name="Saji S."/>
            <person name="Sakaguchi M."/>
            <person name="Sakai K."/>
            <person name="Shibata M."/>
            <person name="Shimokawa T."/>
            <person name="Song J."/>
            <person name="Takazaki Y."/>
            <person name="Terasawa K."/>
            <person name="Tsugane M."/>
            <person name="Tsuji K."/>
            <person name="Ueda S."/>
            <person name="Waki K."/>
            <person name="Yamagata H."/>
            <person name="Yamamoto M."/>
            <person name="Yamamoto S."/>
            <person name="Yamane H."/>
            <person name="Yoshiki S."/>
            <person name="Yoshihara R."/>
            <person name="Yukawa K."/>
            <person name="Zhong H."/>
            <person name="Yano M."/>
            <person name="Yuan Q."/>
            <person name="Ouyang S."/>
            <person name="Liu J."/>
            <person name="Jones K.M."/>
            <person name="Gansberger K."/>
            <person name="Moffat K."/>
            <person name="Hill J."/>
            <person name="Bera J."/>
            <person name="Fadrosh D."/>
            <person name="Jin S."/>
            <person name="Johri S."/>
            <person name="Kim M."/>
            <person name="Overton L."/>
            <person name="Reardon M."/>
            <person name="Tsitrin T."/>
            <person name="Vuong H."/>
            <person name="Weaver B."/>
            <person name="Ciecko A."/>
            <person name="Tallon L."/>
            <person name="Jackson J."/>
            <person name="Pai G."/>
            <person name="Aken S.V."/>
            <person name="Utterback T."/>
            <person name="Reidmuller S."/>
            <person name="Feldblyum T."/>
            <person name="Hsiao J."/>
            <person name="Zismann V."/>
            <person name="Iobst S."/>
            <person name="de Vazeille A.R."/>
            <person name="Buell C.R."/>
            <person name="Ying K."/>
            <person name="Li Y."/>
            <person name="Lu T."/>
            <person name="Huang Y."/>
            <person name="Zhao Q."/>
            <person name="Feng Q."/>
            <person name="Zhang L."/>
            <person name="Zhu J."/>
            <person name="Weng Q."/>
            <person name="Mu J."/>
            <person name="Lu Y."/>
            <person name="Fan D."/>
            <person name="Liu Y."/>
            <person name="Guan J."/>
            <person name="Zhang Y."/>
            <person name="Yu S."/>
            <person name="Liu X."/>
            <person name="Zhang Y."/>
            <person name="Hong G."/>
            <person name="Han B."/>
            <person name="Choisne N."/>
            <person name="Demange N."/>
            <person name="Orjeda G."/>
            <person name="Samain S."/>
            <person name="Cattolico L."/>
            <person name="Pelletier E."/>
            <person name="Couloux A."/>
            <person name="Segurens B."/>
            <person name="Wincker P."/>
            <person name="D'Hont A."/>
            <person name="Scarpelli C."/>
            <person name="Weissenbach J."/>
            <person name="Salanoubat M."/>
            <person name="Quetier F."/>
            <person name="Yu Y."/>
            <person name="Kim H.R."/>
            <person name="Rambo T."/>
            <person name="Currie J."/>
            <person name="Collura K."/>
            <person name="Luo M."/>
            <person name="Yang T."/>
            <person name="Ammiraju J.S.S."/>
            <person name="Engler F."/>
            <person name="Soderlund C."/>
            <person name="Wing R.A."/>
            <person name="Palmer L.E."/>
            <person name="de la Bastide M."/>
            <person name="Spiegel L."/>
            <person name="Nascimento L."/>
            <person name="Zutavern T."/>
            <person name="O'Shaughnessy A."/>
            <person name="Dike S."/>
            <person name="Dedhia N."/>
            <person name="Preston R."/>
            <person name="Balija V."/>
            <person name="McCombie W.R."/>
            <person name="Chow T."/>
            <person name="Chen H."/>
            <person name="Chung M."/>
            <person name="Chen C."/>
            <person name="Shaw J."/>
            <person name="Wu H."/>
            <person name="Hsiao K."/>
            <person name="Chao Y."/>
            <person name="Chu M."/>
            <person name="Cheng C."/>
            <person name="Hour A."/>
            <person name="Lee P."/>
            <person name="Lin S."/>
            <person name="Lin Y."/>
            <person name="Liou J."/>
            <person name="Liu S."/>
            <person name="Hsing Y."/>
            <person name="Raghuvanshi S."/>
            <person name="Mohanty A."/>
            <person name="Bharti A.K."/>
            <person name="Gaur A."/>
            <person name="Gupta V."/>
            <person name="Kumar D."/>
            <person name="Ravi V."/>
            <person name="Vij S."/>
            <person name="Kapur A."/>
            <person name="Khurana P."/>
            <person name="Khurana P."/>
            <person name="Khurana J.P."/>
            <person name="Tyagi A.K."/>
            <person name="Gaikwad K."/>
            <person name="Singh A."/>
            <person name="Dalal V."/>
            <person name="Srivastava S."/>
            <person name="Dixit A."/>
            <person name="Pal A.K."/>
            <person name="Ghazi I.A."/>
            <person name="Yadav M."/>
            <person name="Pandit A."/>
            <person name="Bhargava A."/>
            <person name="Sureshbabu K."/>
            <person name="Batra K."/>
            <person name="Sharma T.R."/>
            <person name="Mohapatra T."/>
            <person name="Singh N.K."/>
            <person name="Messing J."/>
            <person name="Nelson A.B."/>
            <person name="Fuks G."/>
            <person name="Kavchok S."/>
            <person name="Keizer G."/>
            <person name="Linton E."/>
            <person name="Llaca V."/>
            <person name="Song R."/>
            <person name="Tanyolac B."/>
            <person name="Young S."/>
            <person name="Ho-Il K."/>
            <person name="Hahn J.H."/>
            <person name="Sangsakoo G."/>
            <person name="Vanavichit A."/>
            <person name="de Mattos Luiz.A.T."/>
            <person name="Zimmer P.D."/>
            <person name="Malone G."/>
            <person name="Dellagostin O."/>
            <person name="de Oliveira A.C."/>
            <person name="Bevan M."/>
            <person name="Bancroft I."/>
            <person name="Minx P."/>
            <person name="Cordum H."/>
            <person name="Wilson R."/>
            <person name="Cheng Z."/>
            <person name="Jin W."/>
            <person name="Jiang J."/>
            <person name="Leong S.A."/>
            <person name="Iwama H."/>
            <person name="Gojobori T."/>
            <person name="Itoh T."/>
            <person name="Niimura Y."/>
            <person name="Fujii Y."/>
            <person name="Habara T."/>
            <person name="Sakai H."/>
            <person name="Sato Y."/>
            <person name="Wilson G."/>
            <person name="Kumar K."/>
            <person name="McCouch S."/>
            <person name="Juretic N."/>
            <person name="Hoen D."/>
            <person name="Wright S."/>
            <person name="Bruskiewich R."/>
            <person name="Bureau T."/>
            <person name="Miyao A."/>
            <person name="Hirochika H."/>
            <person name="Nishikawa T."/>
            <person name="Kadowaki K."/>
            <person name="Sugiura M."/>
            <person name="Burr B."/>
            <person name="Sasaki T."/>
        </authorList>
    </citation>
    <scope>NUCLEOTIDE SEQUENCE [LARGE SCALE GENOMIC DNA]</scope>
    <source>
        <strain evidence="2">cv. Nipponbare</strain>
    </source>
</reference>
<protein>
    <submittedName>
        <fullName evidence="1">Os04g0446950 protein</fullName>
    </submittedName>
</protein>
<reference evidence="1 2" key="3">
    <citation type="journal article" date="2013" name="Rice">
        <title>Improvement of the Oryza sativa Nipponbare reference genome using next generation sequence and optical map data.</title>
        <authorList>
            <person name="Kawahara Y."/>
            <person name="de la Bastide M."/>
            <person name="Hamilton J.P."/>
            <person name="Kanamori H."/>
            <person name="McCombie W.R."/>
            <person name="Ouyang S."/>
            <person name="Schwartz D.C."/>
            <person name="Tanaka T."/>
            <person name="Wu J."/>
            <person name="Zhou S."/>
            <person name="Childs K.L."/>
            <person name="Davidson R.M."/>
            <person name="Lin H."/>
            <person name="Quesada-Ocampo L."/>
            <person name="Vaillancourt B."/>
            <person name="Sakai H."/>
            <person name="Lee S.S."/>
            <person name="Kim J."/>
            <person name="Numa H."/>
            <person name="Itoh T."/>
            <person name="Buell C.R."/>
            <person name="Matsumoto T."/>
        </authorList>
    </citation>
    <scope>NUCLEOTIDE SEQUENCE [LARGE SCALE GENOMIC DNA]</scope>
    <source>
        <strain evidence="2">cv. Nipponbare</strain>
    </source>
</reference>
<sequence>MATRVTTAMDMATTNRCLLPLQHSFARDVCVSLHLAPPSASSCAELHMNDDVTVGPAVLAANNVFLQMPQHCGSSFP</sequence>
<evidence type="ECO:0000313" key="2">
    <source>
        <dbReference type="Proteomes" id="UP000059680"/>
    </source>
</evidence>
<name>A0A0N7KJ47_ORYSJ</name>
<dbReference type="PaxDb" id="39947-A0A0N7KJ47"/>
<accession>A0A0N7KJ47</accession>
<dbReference type="AlphaFoldDB" id="A0A0N7KJ47"/>
<gene>
    <name evidence="1" type="ordered locus">Os04g0446950</name>
    <name evidence="1" type="ORF">OSNPB_040446950</name>
</gene>
<evidence type="ECO:0000313" key="1">
    <source>
        <dbReference type="EMBL" id="BAS89409.1"/>
    </source>
</evidence>